<evidence type="ECO:0000256" key="8">
    <source>
        <dbReference type="RuleBase" id="RU003793"/>
    </source>
</evidence>
<feature type="transmembrane region" description="Helical" evidence="10">
    <location>
        <begin position="229"/>
        <end position="248"/>
    </location>
</feature>
<dbReference type="AlphaFoldDB" id="A0A9X2EHL2"/>
<dbReference type="GO" id="GO:0005886">
    <property type="term" value="C:plasma membrane"/>
    <property type="evidence" value="ECO:0007669"/>
    <property type="project" value="UniProtKB-SubCell"/>
</dbReference>
<evidence type="ECO:0000256" key="2">
    <source>
        <dbReference type="ARBA" id="ARBA00005801"/>
    </source>
</evidence>
<evidence type="ECO:0000256" key="10">
    <source>
        <dbReference type="SAM" id="Phobius"/>
    </source>
</evidence>
<comment type="subcellular location">
    <subcellularLocation>
        <location evidence="1">Cell inner membrane</location>
        <topology evidence="1">Multi-pass membrane protein</topology>
    </subcellularLocation>
    <subcellularLocation>
        <location evidence="9">Cell membrane</location>
        <topology evidence="9">Multi-pass membrane protein</topology>
    </subcellularLocation>
</comment>
<keyword evidence="4" id="KW-0997">Cell inner membrane</keyword>
<keyword evidence="9" id="KW-0808">Transferase</keyword>
<reference evidence="13" key="1">
    <citation type="submission" date="2022-06" db="EMBL/GenBank/DDBJ databases">
        <title>Sphingomicrobium sedimins sp. nov., a marine bacterium isolated from tidal flat.</title>
        <authorList>
            <person name="Kim C.-H."/>
            <person name="Yoo Y."/>
            <person name="Kim J.-J."/>
        </authorList>
    </citation>
    <scope>NUCLEOTIDE SEQUENCE</scope>
    <source>
        <strain evidence="13">GRR-S6-50</strain>
    </source>
</reference>
<evidence type="ECO:0000256" key="1">
    <source>
        <dbReference type="ARBA" id="ARBA00004429"/>
    </source>
</evidence>
<comment type="similarity">
    <text evidence="2 8">Belongs to the peptidase A24 family.</text>
</comment>
<evidence type="ECO:0000313" key="14">
    <source>
        <dbReference type="Proteomes" id="UP001155128"/>
    </source>
</evidence>
<keyword evidence="6 10" id="KW-1133">Transmembrane helix</keyword>
<organism evidence="13 14">
    <name type="scientific">Sphingomicrobium sediminis</name>
    <dbReference type="NCBI Taxonomy" id="2950949"/>
    <lineage>
        <taxon>Bacteria</taxon>
        <taxon>Pseudomonadati</taxon>
        <taxon>Pseudomonadota</taxon>
        <taxon>Alphaproteobacteria</taxon>
        <taxon>Sphingomonadales</taxon>
        <taxon>Sphingomonadaceae</taxon>
        <taxon>Sphingomicrobium</taxon>
    </lineage>
</organism>
<comment type="caution">
    <text evidence="13">The sequence shown here is derived from an EMBL/GenBank/DDBJ whole genome shotgun (WGS) entry which is preliminary data.</text>
</comment>
<dbReference type="InterPro" id="IPR014032">
    <property type="entry name" value="Peptidase_A24A_bac"/>
</dbReference>
<keyword evidence="9" id="KW-0378">Hydrolase</keyword>
<feature type="transmembrane region" description="Helical" evidence="10">
    <location>
        <begin position="192"/>
        <end position="217"/>
    </location>
</feature>
<evidence type="ECO:0000256" key="5">
    <source>
        <dbReference type="ARBA" id="ARBA00022692"/>
    </source>
</evidence>
<feature type="domain" description="Prepilin peptidase A24 N-terminal" evidence="12">
    <location>
        <begin position="16"/>
        <end position="91"/>
    </location>
</feature>
<feature type="transmembrane region" description="Helical" evidence="10">
    <location>
        <begin position="82"/>
        <end position="99"/>
    </location>
</feature>
<proteinExistence type="inferred from homology"/>
<dbReference type="InterPro" id="IPR050882">
    <property type="entry name" value="Prepilin_peptidase/N-MTase"/>
</dbReference>
<evidence type="ECO:0000256" key="7">
    <source>
        <dbReference type="ARBA" id="ARBA00023136"/>
    </source>
</evidence>
<feature type="domain" description="Prepilin type IV endopeptidase peptidase" evidence="11">
    <location>
        <begin position="110"/>
        <end position="210"/>
    </location>
</feature>
<accession>A0A9X2EHL2</accession>
<feature type="transmembrane region" description="Helical" evidence="10">
    <location>
        <begin position="12"/>
        <end position="32"/>
    </location>
</feature>
<dbReference type="GO" id="GO:0008168">
    <property type="term" value="F:methyltransferase activity"/>
    <property type="evidence" value="ECO:0007669"/>
    <property type="project" value="UniProtKB-KW"/>
</dbReference>
<dbReference type="Proteomes" id="UP001155128">
    <property type="component" value="Unassembled WGS sequence"/>
</dbReference>
<keyword evidence="9" id="KW-0511">Multifunctional enzyme</keyword>
<evidence type="ECO:0000256" key="9">
    <source>
        <dbReference type="RuleBase" id="RU003794"/>
    </source>
</evidence>
<evidence type="ECO:0000259" key="12">
    <source>
        <dbReference type="Pfam" id="PF06750"/>
    </source>
</evidence>
<dbReference type="PANTHER" id="PTHR30487">
    <property type="entry name" value="TYPE 4 PREPILIN-LIKE PROTEINS LEADER PEPTIDE-PROCESSING ENZYME"/>
    <property type="match status" value="1"/>
</dbReference>
<dbReference type="EC" id="3.4.23.43" evidence="9"/>
<keyword evidence="9" id="KW-0645">Protease</keyword>
<keyword evidence="9" id="KW-0489">Methyltransferase</keyword>
<dbReference type="EC" id="2.1.1.-" evidence="9"/>
<name>A0A9X2EHL2_9SPHN</name>
<dbReference type="Pfam" id="PF06750">
    <property type="entry name" value="A24_N_bact"/>
    <property type="match status" value="1"/>
</dbReference>
<dbReference type="InterPro" id="IPR000045">
    <property type="entry name" value="Prepilin_IV_endopep_pep"/>
</dbReference>
<comment type="function">
    <text evidence="9">Plays an essential role in type IV pili and type II pseudopili formation by proteolytically removing the leader sequence from substrate proteins and subsequently monomethylating the alpha-amino group of the newly exposed N-terminal phenylalanine.</text>
</comment>
<keyword evidence="14" id="KW-1185">Reference proteome</keyword>
<keyword evidence="3" id="KW-1003">Cell membrane</keyword>
<dbReference type="Gene3D" id="1.20.120.1220">
    <property type="match status" value="1"/>
</dbReference>
<dbReference type="Pfam" id="PF01478">
    <property type="entry name" value="Peptidase_A24"/>
    <property type="match status" value="1"/>
</dbReference>
<feature type="transmembrane region" description="Helical" evidence="10">
    <location>
        <begin position="131"/>
        <end position="149"/>
    </location>
</feature>
<dbReference type="EMBL" id="JAMSHT010000001">
    <property type="protein sequence ID" value="MCM8558193.1"/>
    <property type="molecule type" value="Genomic_DNA"/>
</dbReference>
<keyword evidence="7 10" id="KW-0472">Membrane</keyword>
<keyword evidence="5 9" id="KW-0812">Transmembrane</keyword>
<evidence type="ECO:0000256" key="3">
    <source>
        <dbReference type="ARBA" id="ARBA00022475"/>
    </source>
</evidence>
<comment type="catalytic activity">
    <reaction evidence="9">
        <text>Typically cleaves a -Gly-|-Phe- bond to release an N-terminal, basic peptide of 5-8 residues from type IV prepilin, and then N-methylates the new N-terminal amino group, the methyl donor being S-adenosyl-L-methionine.</text>
        <dbReference type="EC" id="3.4.23.43"/>
    </reaction>
</comment>
<sequence>MTLPIDPTLAIALGLLLGAIVGSFLATVIRRAEHDESALKGRSACEACGRKLEILELIPVLSHLVQRGRCRGCSARISREHLAVELAALAIGGGAMALFPDLRGATLALTGWLLLGLGWLDVRYRWLPDSMTAAVAILGIIAAEGITFVPLADRLLGGAIGFAVLAFIRSAYARAKGHEGMGAGDPKLMGAIGLWTGWAGLAPVLLVGSSGLVALAVLTGRHREEGYEYPLGSGLAAAGAVMMILLAVRAA</sequence>
<dbReference type="InterPro" id="IPR010627">
    <property type="entry name" value="Prepilin_pept_A24_N"/>
</dbReference>
<dbReference type="GO" id="GO:0032259">
    <property type="term" value="P:methylation"/>
    <property type="evidence" value="ECO:0007669"/>
    <property type="project" value="UniProtKB-KW"/>
</dbReference>
<feature type="transmembrane region" description="Helical" evidence="10">
    <location>
        <begin position="155"/>
        <end position="172"/>
    </location>
</feature>
<gene>
    <name evidence="13" type="ORF">NDO55_10205</name>
</gene>
<protein>
    <recommendedName>
        <fullName evidence="9">Prepilin leader peptidase/N-methyltransferase</fullName>
        <ecNumber evidence="9">2.1.1.-</ecNumber>
        <ecNumber evidence="9">3.4.23.43</ecNumber>
    </recommendedName>
</protein>
<evidence type="ECO:0000256" key="6">
    <source>
        <dbReference type="ARBA" id="ARBA00022989"/>
    </source>
</evidence>
<dbReference type="PRINTS" id="PR00864">
    <property type="entry name" value="PREPILNPTASE"/>
</dbReference>
<evidence type="ECO:0000313" key="13">
    <source>
        <dbReference type="EMBL" id="MCM8558193.1"/>
    </source>
</evidence>
<dbReference type="PANTHER" id="PTHR30487:SF0">
    <property type="entry name" value="PREPILIN LEADER PEPTIDASE_N-METHYLTRANSFERASE-RELATED"/>
    <property type="match status" value="1"/>
</dbReference>
<feature type="transmembrane region" description="Helical" evidence="10">
    <location>
        <begin position="105"/>
        <end position="124"/>
    </location>
</feature>
<dbReference type="RefSeq" id="WP_252114916.1">
    <property type="nucleotide sequence ID" value="NZ_JAMSHT010000001.1"/>
</dbReference>
<evidence type="ECO:0000259" key="11">
    <source>
        <dbReference type="Pfam" id="PF01478"/>
    </source>
</evidence>
<evidence type="ECO:0000256" key="4">
    <source>
        <dbReference type="ARBA" id="ARBA00022519"/>
    </source>
</evidence>
<dbReference type="GO" id="GO:0004190">
    <property type="term" value="F:aspartic-type endopeptidase activity"/>
    <property type="evidence" value="ECO:0007669"/>
    <property type="project" value="UniProtKB-EC"/>
</dbReference>
<dbReference type="GO" id="GO:0006465">
    <property type="term" value="P:signal peptide processing"/>
    <property type="evidence" value="ECO:0007669"/>
    <property type="project" value="TreeGrafter"/>
</dbReference>